<dbReference type="Gene3D" id="2.60.40.3440">
    <property type="match status" value="2"/>
</dbReference>
<dbReference type="Pfam" id="PF17963">
    <property type="entry name" value="Big_9"/>
    <property type="match status" value="2"/>
</dbReference>
<sequence>MARSRTNHARRKQNSAQGRSADFPVRQWLKLGAASAGMGAALLGFSLMGPSTGTAAADSPTDTTSASPRASSSADNDESSSTTDAAPDSTDTGEGADDDDADDSASAKGSNSRRDTADTDTDTETETESDAAEIDTAAEGVQDRAEKPNLVRVASAPVTVEDDAAVQEEDEEPPAEVKQPPAPAPPWLRERKTWDDVVADVLERWNDDTVAWINNLNASDDAKANLEAAMRALRRTFFNQAPTVDPVQIEGLLGGAISGKVDAEDADGDELVYRLVTRPKFGTVVFDDDGGYTYTPGEGFLGVDTFRVMAIDAGLHVNLLNPFRRMGTTGENLINQNAIRFDFTYEGDEWTEERREKLEEVAASLTAYFRVREAVTLTFDVNEEDKPGTLASAGSERISTAAGYWRTVVQNKLQTGEDANGEEADGEISWNWGDGNEWALGDEVSSEEFDFSSVAIHEMMHAFGWGSTLQGPGENQGANREEYDRFIVSADGRSVFTNGQWSSVNDPKLTGGDRGLYFGGKNAVEAYGGYLVPLRTSTIWGGASSISHLSDATFAGDDQKIMNSGTDEGPAPRVFSEVELGVLEDLGYYVVNPENPPYATDEESEENGAENGAEDGGEDVAEDEAEPARPPVAAPTALSPRRTWAEVVADIVDGLSARNQEWIDSLDVSDERKAELGESFATFRTTFLNQAPTVDPVQVTGLVAGVITGQINGEDADGDAIRYRIVSGPRQGSVVLNVDGTWTYTPGAAFDGVDSFRVMAIDSGLHVNLLNPFRGIGTSAFNLINQNAIRFVFNYTGDDWTEDRQDALEQVARDLQEYFRVNRPVTLTYDVNLEDPGDPERGLASATSPYVSKLPGYWDTVVQHKLQTGRDANGDRADGTISWNFADHEWALDGEVTADEYDFVTTAIHELMHSFGFLSSLGEPGENLGANRSRFDRLMVNVRGTRVFFLAEWATLNDPKLTGDDGALYFGGSNAIEAYDGYLIPLFTPGEFEGGSSFSHLDDFTFDGDDQKIMNAKTDTGPGVRIFSEMELAILRDLGYHVVTPATPPYAVADRRRL</sequence>
<dbReference type="eggNOG" id="COG2304">
    <property type="taxonomic scope" value="Bacteria"/>
</dbReference>
<protein>
    <recommendedName>
        <fullName evidence="3">WD40 domain-containing protein</fullName>
    </recommendedName>
</protein>
<feature type="compositionally biased region" description="Acidic residues" evidence="1">
    <location>
        <begin position="160"/>
        <end position="174"/>
    </location>
</feature>
<dbReference type="EMBL" id="CP000656">
    <property type="protein sequence ID" value="ABP43347.1"/>
    <property type="molecule type" value="Genomic_DNA"/>
</dbReference>
<feature type="compositionally biased region" description="Basic residues" evidence="1">
    <location>
        <begin position="1"/>
        <end position="13"/>
    </location>
</feature>
<reference evidence="2" key="1">
    <citation type="submission" date="2007-04" db="EMBL/GenBank/DDBJ databases">
        <authorList>
            <consortium name="US DOE Joint Genome Institute"/>
            <person name="Copeland A."/>
            <person name="Lucas S."/>
            <person name="Lapidus A."/>
            <person name="Barry K."/>
            <person name="Detter J.C."/>
            <person name="Glavina del Rio T."/>
            <person name="Hammon N."/>
            <person name="Israni S."/>
            <person name="Dalin E."/>
            <person name="Tice H."/>
            <person name="Pitluck S."/>
            <person name="Chain P."/>
            <person name="Malfatti S."/>
            <person name="Shin M."/>
            <person name="Vergez L."/>
            <person name="Schmutz J."/>
            <person name="Larimer F."/>
            <person name="Land M."/>
            <person name="Hauser L."/>
            <person name="Kyrpides N."/>
            <person name="Mikhailova N."/>
            <person name="Miller C."/>
            <person name="Richardson P."/>
        </authorList>
    </citation>
    <scope>NUCLEOTIDE SEQUENCE</scope>
    <source>
        <strain evidence="2">PYR-GCK</strain>
    </source>
</reference>
<feature type="compositionally biased region" description="Low complexity" evidence="1">
    <location>
        <begin position="44"/>
        <end position="93"/>
    </location>
</feature>
<evidence type="ECO:0000313" key="2">
    <source>
        <dbReference type="EMBL" id="ABP43347.1"/>
    </source>
</evidence>
<dbReference type="SUPFAM" id="SSF55486">
    <property type="entry name" value="Metalloproteases ('zincins'), catalytic domain"/>
    <property type="match status" value="1"/>
</dbReference>
<evidence type="ECO:0000256" key="1">
    <source>
        <dbReference type="SAM" id="MobiDB-lite"/>
    </source>
</evidence>
<dbReference type="OrthoDB" id="4627279at2"/>
<organism evidence="2">
    <name type="scientific">Mycolicibacterium gilvum (strain PYR-GCK)</name>
    <name type="common">Mycobacterium gilvum (strain PYR-GCK)</name>
    <dbReference type="NCBI Taxonomy" id="350054"/>
    <lineage>
        <taxon>Bacteria</taxon>
        <taxon>Bacillati</taxon>
        <taxon>Actinomycetota</taxon>
        <taxon>Actinomycetes</taxon>
        <taxon>Mycobacteriales</taxon>
        <taxon>Mycobacteriaceae</taxon>
        <taxon>Mycolicibacterium</taxon>
    </lineage>
</organism>
<feature type="compositionally biased region" description="Acidic residues" evidence="1">
    <location>
        <begin position="118"/>
        <end position="133"/>
    </location>
</feature>
<name>A4T4Q6_MYCGI</name>
<dbReference type="AlphaFoldDB" id="A4T4Q6"/>
<dbReference type="KEGG" id="mgi:Mflv_0863"/>
<gene>
    <name evidence="2" type="ordered locus">Mflv_0863</name>
</gene>
<evidence type="ECO:0008006" key="3">
    <source>
        <dbReference type="Google" id="ProtNLM"/>
    </source>
</evidence>
<accession>A4T4Q6</accession>
<feature type="region of interest" description="Disordered" evidence="1">
    <location>
        <begin position="1"/>
        <end position="25"/>
    </location>
</feature>
<reference evidence="2" key="2">
    <citation type="journal article" date="2013" name="PLoS ONE">
        <title>A Gene Expression Study of the Activities of Aromatic Ring-Cleavage Dioxygenases in Mycobacterium gilvum PYR-GCK to Changes in Salinity and pH during Pyrene Degradation.</title>
        <authorList>
            <person name="Badejo A.C."/>
            <person name="Badejo A.O."/>
            <person name="Shin K.H."/>
            <person name="Chai Y.G."/>
        </authorList>
    </citation>
    <scope>NUCLEOTIDE SEQUENCE [LARGE SCALE GENOMIC DNA]</scope>
    <source>
        <strain evidence="2">PYR-GCK</strain>
    </source>
</reference>
<feature type="compositionally biased region" description="Acidic residues" evidence="1">
    <location>
        <begin position="600"/>
        <end position="625"/>
    </location>
</feature>
<dbReference type="HOGENOM" id="CLU_289645_0_0_11"/>
<dbReference type="STRING" id="350054.Mflv_0863"/>
<feature type="region of interest" description="Disordered" evidence="1">
    <location>
        <begin position="44"/>
        <end position="188"/>
    </location>
</feature>
<proteinExistence type="predicted"/>
<feature type="region of interest" description="Disordered" evidence="1">
    <location>
        <begin position="592"/>
        <end position="639"/>
    </location>
</feature>
<feature type="compositionally biased region" description="Acidic residues" evidence="1">
    <location>
        <begin position="94"/>
        <end position="103"/>
    </location>
</feature>